<dbReference type="PROSITE" id="PS50011">
    <property type="entry name" value="PROTEIN_KINASE_DOM"/>
    <property type="match status" value="1"/>
</dbReference>
<evidence type="ECO:0000256" key="7">
    <source>
        <dbReference type="RuleBase" id="RU000304"/>
    </source>
</evidence>
<dbReference type="Pfam" id="PF00069">
    <property type="entry name" value="Pkinase"/>
    <property type="match status" value="1"/>
</dbReference>
<feature type="domain" description="Protein kinase" evidence="9">
    <location>
        <begin position="63"/>
        <end position="396"/>
    </location>
</feature>
<dbReference type="PANTHER" id="PTHR43289:SF33">
    <property type="entry name" value="SERINE_THREONINE KINASE 31"/>
    <property type="match status" value="1"/>
</dbReference>
<keyword evidence="2 6" id="KW-0547">Nucleotide-binding</keyword>
<dbReference type="SUPFAM" id="SSF56112">
    <property type="entry name" value="Protein kinase-like (PK-like)"/>
    <property type="match status" value="1"/>
</dbReference>
<feature type="region of interest" description="Disordered" evidence="8">
    <location>
        <begin position="1"/>
        <end position="34"/>
    </location>
</feature>
<keyword evidence="1" id="KW-0808">Transferase</keyword>
<feature type="binding site" evidence="6">
    <location>
        <position position="100"/>
    </location>
    <ligand>
        <name>ATP</name>
        <dbReference type="ChEBI" id="CHEBI:30616"/>
    </ligand>
</feature>
<keyword evidence="3" id="KW-0418">Kinase</keyword>
<dbReference type="EMBL" id="JAPDRL010000092">
    <property type="protein sequence ID" value="KAJ9658053.1"/>
    <property type="molecule type" value="Genomic_DNA"/>
</dbReference>
<reference evidence="10" key="1">
    <citation type="submission" date="2022-10" db="EMBL/GenBank/DDBJ databases">
        <title>Culturing micro-colonial fungi from biological soil crusts in the Mojave desert and describing Neophaeococcomyces mojavensis, and introducing the new genera and species Taxawa tesnikishii.</title>
        <authorList>
            <person name="Kurbessoian T."/>
            <person name="Stajich J.E."/>
        </authorList>
    </citation>
    <scope>NUCLEOTIDE SEQUENCE</scope>
    <source>
        <strain evidence="10">TK_1</strain>
    </source>
</reference>
<keyword evidence="4 6" id="KW-0067">ATP-binding</keyword>
<evidence type="ECO:0000256" key="5">
    <source>
        <dbReference type="ARBA" id="ARBA00039067"/>
    </source>
</evidence>
<evidence type="ECO:0000256" key="8">
    <source>
        <dbReference type="SAM" id="MobiDB-lite"/>
    </source>
</evidence>
<evidence type="ECO:0000256" key="4">
    <source>
        <dbReference type="ARBA" id="ARBA00022840"/>
    </source>
</evidence>
<dbReference type="SMART" id="SM00220">
    <property type="entry name" value="S_TKc"/>
    <property type="match status" value="1"/>
</dbReference>
<dbReference type="InterPro" id="IPR000719">
    <property type="entry name" value="Prot_kinase_dom"/>
</dbReference>
<feature type="compositionally biased region" description="Polar residues" evidence="8">
    <location>
        <begin position="1"/>
        <end position="11"/>
    </location>
</feature>
<comment type="caution">
    <text evidence="10">The sequence shown here is derived from an EMBL/GenBank/DDBJ whole genome shotgun (WGS) entry which is preliminary data.</text>
</comment>
<evidence type="ECO:0000256" key="6">
    <source>
        <dbReference type="PROSITE-ProRule" id="PRU10141"/>
    </source>
</evidence>
<evidence type="ECO:0000256" key="2">
    <source>
        <dbReference type="ARBA" id="ARBA00022741"/>
    </source>
</evidence>
<keyword evidence="11" id="KW-1185">Reference proteome</keyword>
<dbReference type="PROSITE" id="PS00107">
    <property type="entry name" value="PROTEIN_KINASE_ATP"/>
    <property type="match status" value="1"/>
</dbReference>
<dbReference type="EC" id="2.7.11.34" evidence="5"/>
<evidence type="ECO:0000313" key="11">
    <source>
        <dbReference type="Proteomes" id="UP001172684"/>
    </source>
</evidence>
<name>A0ABQ9NL60_9PEZI</name>
<dbReference type="InterPro" id="IPR011009">
    <property type="entry name" value="Kinase-like_dom_sf"/>
</dbReference>
<dbReference type="InterPro" id="IPR017441">
    <property type="entry name" value="Protein_kinase_ATP_BS"/>
</dbReference>
<dbReference type="PANTHER" id="PTHR43289">
    <property type="entry name" value="MITOGEN-ACTIVATED PROTEIN KINASE KINASE KINASE 20-RELATED"/>
    <property type="match status" value="1"/>
</dbReference>
<proteinExistence type="inferred from homology"/>
<dbReference type="PROSITE" id="PS00108">
    <property type="entry name" value="PROTEIN_KINASE_ST"/>
    <property type="match status" value="1"/>
</dbReference>
<gene>
    <name evidence="10" type="ORF">H2201_007948</name>
</gene>
<evidence type="ECO:0000313" key="10">
    <source>
        <dbReference type="EMBL" id="KAJ9658053.1"/>
    </source>
</evidence>
<dbReference type="InterPro" id="IPR008271">
    <property type="entry name" value="Ser/Thr_kinase_AS"/>
</dbReference>
<accession>A0ABQ9NL60</accession>
<organism evidence="10 11">
    <name type="scientific">Coniosporium apollinis</name>
    <dbReference type="NCBI Taxonomy" id="61459"/>
    <lineage>
        <taxon>Eukaryota</taxon>
        <taxon>Fungi</taxon>
        <taxon>Dikarya</taxon>
        <taxon>Ascomycota</taxon>
        <taxon>Pezizomycotina</taxon>
        <taxon>Dothideomycetes</taxon>
        <taxon>Dothideomycetes incertae sedis</taxon>
        <taxon>Coniosporium</taxon>
    </lineage>
</organism>
<evidence type="ECO:0000256" key="3">
    <source>
        <dbReference type="ARBA" id="ARBA00022777"/>
    </source>
</evidence>
<sequence>MGSVQLPSTGALTPPITPTVTRHRGQSFPSSPPLSATWLAQHDQSLPQDVLKEFPIGTQDYQMDIAKPLGTGLWSNVFLATPSSPSTTASDLTPPVTPVKSEHSRFESTTALPRAYAIKMPAGRSAKAVLLAEAKALSQLSFIPNSQDHVVPFYGYDPRNGALVLEALPQSLEDYVLQHLNSLDAATRSSSLAALFPSWALSLARSLAWLHDTAGFVHADIKPGNILLKPTSSLPYSDAITSIHNDLRPLYADFSASFPIAAPPEKPTAGATWDFMAPEQLSSNRELSAPTSASDVYALAVTLLFAIIGDSPFAAAGANRILKRHMIAQGDAMGFATNDNHVARQGLEGLERSLAGRCDVGRLLKMALKKAKEERPKAEEMAAWLDVDPGGSPHIL</sequence>
<dbReference type="Gene3D" id="1.10.510.10">
    <property type="entry name" value="Transferase(Phosphotransferase) domain 1"/>
    <property type="match status" value="1"/>
</dbReference>
<protein>
    <recommendedName>
        <fullName evidence="5">NEK6-subfamily protein kinase</fullName>
        <ecNumber evidence="5">2.7.11.34</ecNumber>
    </recommendedName>
</protein>
<evidence type="ECO:0000256" key="1">
    <source>
        <dbReference type="ARBA" id="ARBA00022679"/>
    </source>
</evidence>
<keyword evidence="7" id="KW-0723">Serine/threonine-protein kinase</keyword>
<evidence type="ECO:0000259" key="9">
    <source>
        <dbReference type="PROSITE" id="PS50011"/>
    </source>
</evidence>
<comment type="similarity">
    <text evidence="7">Belongs to the protein kinase superfamily.</text>
</comment>
<dbReference type="Proteomes" id="UP001172684">
    <property type="component" value="Unassembled WGS sequence"/>
</dbReference>